<sequence length="50" mass="5870">MPCLPLQKKVSERLLSNYLSFLVSWRKWILSHSAFHFYAIFSVLRASGIK</sequence>
<organism evidence="1">
    <name type="scientific">Rhizophora mucronata</name>
    <name type="common">Asiatic mangrove</name>
    <dbReference type="NCBI Taxonomy" id="61149"/>
    <lineage>
        <taxon>Eukaryota</taxon>
        <taxon>Viridiplantae</taxon>
        <taxon>Streptophyta</taxon>
        <taxon>Embryophyta</taxon>
        <taxon>Tracheophyta</taxon>
        <taxon>Spermatophyta</taxon>
        <taxon>Magnoliopsida</taxon>
        <taxon>eudicotyledons</taxon>
        <taxon>Gunneridae</taxon>
        <taxon>Pentapetalae</taxon>
        <taxon>rosids</taxon>
        <taxon>fabids</taxon>
        <taxon>Malpighiales</taxon>
        <taxon>Rhizophoraceae</taxon>
        <taxon>Rhizophora</taxon>
    </lineage>
</organism>
<name>A0A2P2JSI0_RHIMU</name>
<evidence type="ECO:0000313" key="1">
    <source>
        <dbReference type="EMBL" id="MBW96435.1"/>
    </source>
</evidence>
<accession>A0A2P2JSI0</accession>
<proteinExistence type="predicted"/>
<reference evidence="1" key="1">
    <citation type="submission" date="2018-02" db="EMBL/GenBank/DDBJ databases">
        <title>Rhizophora mucronata_Transcriptome.</title>
        <authorList>
            <person name="Meera S.P."/>
            <person name="Sreeshan A."/>
            <person name="Augustine A."/>
        </authorList>
    </citation>
    <scope>NUCLEOTIDE SEQUENCE</scope>
    <source>
        <tissue evidence="1">Leaf</tissue>
    </source>
</reference>
<dbReference type="AlphaFoldDB" id="A0A2P2JSI0"/>
<dbReference type="EMBL" id="GGEC01015952">
    <property type="protein sequence ID" value="MBW96435.1"/>
    <property type="molecule type" value="Transcribed_RNA"/>
</dbReference>
<protein>
    <submittedName>
        <fullName evidence="1">Uncharacterized protein</fullName>
    </submittedName>
</protein>